<proteinExistence type="inferred from homology"/>
<dbReference type="FunFam" id="3.40.80.10:FF:000001">
    <property type="entry name" value="Peptidoglycan recognition protein 1"/>
    <property type="match status" value="1"/>
</dbReference>
<comment type="subcellular location">
    <subcellularLocation>
        <location evidence="1">Secreted</location>
    </subcellularLocation>
</comment>
<dbReference type="PIRSF" id="PIRSF037945">
    <property type="entry name" value="PGRPs"/>
    <property type="match status" value="1"/>
</dbReference>
<keyword evidence="3" id="KW-0964">Secreted</keyword>
<sequence length="200" mass="22197">MSGLSSQLAWVLLALLVPLTPGWQGQASGEVPACCSALVPRREWRALASECTESLKVPVRYVVVSHTAGSHCDTPASCLQQVQNVQHYHARTLGWCDVSYNFLIGEDGLVYEGRGWDIKGDHSGPIWNPMSIGIAFMGNYMERSPPPRAIRAAQSLLACGVARGTLIPRYELKAHRDIQQTLSPGDQLYEIIRNWPHYRE</sequence>
<evidence type="ECO:0000256" key="8">
    <source>
        <dbReference type="ARBA" id="ARBA00023022"/>
    </source>
</evidence>
<dbReference type="InterPro" id="IPR006619">
    <property type="entry name" value="PGRP_domain_met/bac"/>
</dbReference>
<comment type="caution">
    <text evidence="15">The sequence shown here is derived from an EMBL/GenBank/DDBJ whole genome shotgun (WGS) entry which is preliminary data.</text>
</comment>
<dbReference type="SMART" id="SM00644">
    <property type="entry name" value="Ami_2"/>
    <property type="match status" value="1"/>
</dbReference>
<evidence type="ECO:0000256" key="4">
    <source>
        <dbReference type="ARBA" id="ARBA00022529"/>
    </source>
</evidence>
<evidence type="ECO:0000256" key="1">
    <source>
        <dbReference type="ARBA" id="ARBA00004613"/>
    </source>
</evidence>
<dbReference type="PANTHER" id="PTHR11022">
    <property type="entry name" value="PEPTIDOGLYCAN RECOGNITION PROTEIN"/>
    <property type="match status" value="1"/>
</dbReference>
<feature type="domain" description="Peptidoglycan recognition protein family" evidence="14">
    <location>
        <begin position="36"/>
        <end position="179"/>
    </location>
</feature>
<evidence type="ECO:0000313" key="16">
    <source>
        <dbReference type="Proteomes" id="UP000700334"/>
    </source>
</evidence>
<dbReference type="InterPro" id="IPR017331">
    <property type="entry name" value="Peptidoglycan_recognition"/>
</dbReference>
<evidence type="ECO:0000259" key="13">
    <source>
        <dbReference type="SMART" id="SM00644"/>
    </source>
</evidence>
<feature type="chain" id="PRO_5035193312" description="Peptidoglycan-recognition protein" evidence="12">
    <location>
        <begin position="23"/>
        <end position="200"/>
    </location>
</feature>
<keyword evidence="8" id="KW-0044">Antibiotic</keyword>
<evidence type="ECO:0000256" key="11">
    <source>
        <dbReference type="PIRSR" id="PIRSR037945-1"/>
    </source>
</evidence>
<dbReference type="GO" id="GO:0009253">
    <property type="term" value="P:peptidoglycan catabolic process"/>
    <property type="evidence" value="ECO:0007669"/>
    <property type="project" value="InterPro"/>
</dbReference>
<dbReference type="PANTHER" id="PTHR11022:SF58">
    <property type="entry name" value="PEPTIDOGLYCAN RECOGNITION PROTEIN 1"/>
    <property type="match status" value="1"/>
</dbReference>
<feature type="domain" description="N-acetylmuramoyl-L-alanine amidase" evidence="13">
    <location>
        <begin position="47"/>
        <end position="185"/>
    </location>
</feature>
<protein>
    <recommendedName>
        <fullName evidence="10">Peptidoglycan-recognition protein</fullName>
    </recommendedName>
</protein>
<dbReference type="GO" id="GO:0008270">
    <property type="term" value="F:zinc ion binding"/>
    <property type="evidence" value="ECO:0007669"/>
    <property type="project" value="InterPro"/>
</dbReference>
<dbReference type="AlphaFoldDB" id="A0A8J6DR26"/>
<name>A0A8J6DR26_GALPY</name>
<dbReference type="GO" id="GO:0045087">
    <property type="term" value="P:innate immune response"/>
    <property type="evidence" value="ECO:0007669"/>
    <property type="project" value="UniProtKB-KW"/>
</dbReference>
<accession>A0A8J6DR26</accession>
<evidence type="ECO:0000256" key="5">
    <source>
        <dbReference type="ARBA" id="ARBA00022588"/>
    </source>
</evidence>
<evidence type="ECO:0000256" key="12">
    <source>
        <dbReference type="SAM" id="SignalP"/>
    </source>
</evidence>
<keyword evidence="7 10" id="KW-0391">Immunity</keyword>
<feature type="disulfide bond" evidence="11">
    <location>
        <begin position="35"/>
        <end position="159"/>
    </location>
</feature>
<dbReference type="Gene3D" id="3.40.80.10">
    <property type="entry name" value="Peptidoglycan recognition protein-like"/>
    <property type="match status" value="1"/>
</dbReference>
<dbReference type="GO" id="GO:0016019">
    <property type="term" value="F:peptidoglycan immune receptor activity"/>
    <property type="evidence" value="ECO:0007669"/>
    <property type="project" value="TreeGrafter"/>
</dbReference>
<dbReference type="GO" id="GO:0050830">
    <property type="term" value="P:defense response to Gram-positive bacterium"/>
    <property type="evidence" value="ECO:0007669"/>
    <property type="project" value="TreeGrafter"/>
</dbReference>
<keyword evidence="9 11" id="KW-1015">Disulfide bond</keyword>
<dbReference type="EMBL" id="JAGFMF010011711">
    <property type="protein sequence ID" value="KAG8515288.1"/>
    <property type="molecule type" value="Genomic_DNA"/>
</dbReference>
<dbReference type="CDD" id="cd06583">
    <property type="entry name" value="PGRP"/>
    <property type="match status" value="1"/>
</dbReference>
<comment type="function">
    <text evidence="10">Innate immunity protein that plays several important functions in antimicrobial and antitumor defense systems.</text>
</comment>
<dbReference type="GO" id="GO:0008745">
    <property type="term" value="F:N-acetylmuramoyl-L-alanine amidase activity"/>
    <property type="evidence" value="ECO:0007669"/>
    <property type="project" value="InterPro"/>
</dbReference>
<dbReference type="SUPFAM" id="SSF55846">
    <property type="entry name" value="N-acetylmuramoyl-L-alanine amidase-like"/>
    <property type="match status" value="1"/>
</dbReference>
<comment type="similarity">
    <text evidence="2 10">Belongs to the N-acetylmuramoyl-L-alanine amidase 2 family.</text>
</comment>
<dbReference type="InterPro" id="IPR002502">
    <property type="entry name" value="Amidase_domain"/>
</dbReference>
<dbReference type="GO" id="GO:0016045">
    <property type="term" value="P:detection of bacterium"/>
    <property type="evidence" value="ECO:0007669"/>
    <property type="project" value="TreeGrafter"/>
</dbReference>
<dbReference type="GO" id="GO:0042834">
    <property type="term" value="F:peptidoglycan binding"/>
    <property type="evidence" value="ECO:0007669"/>
    <property type="project" value="InterPro"/>
</dbReference>
<feature type="disulfide bond" evidence="11">
    <location>
        <begin position="72"/>
        <end position="78"/>
    </location>
</feature>
<evidence type="ECO:0000259" key="14">
    <source>
        <dbReference type="SMART" id="SM00701"/>
    </source>
</evidence>
<dbReference type="InterPro" id="IPR015510">
    <property type="entry name" value="PGRP"/>
</dbReference>
<keyword evidence="16" id="KW-1185">Reference proteome</keyword>
<reference evidence="15" key="1">
    <citation type="journal article" date="2021" name="Evol. Appl.">
        <title>The genome of the Pyrenean desman and the effects of bottlenecks and inbreeding on the genomic landscape of an endangered species.</title>
        <authorList>
            <person name="Escoda L."/>
            <person name="Castresana J."/>
        </authorList>
    </citation>
    <scope>NUCLEOTIDE SEQUENCE</scope>
    <source>
        <strain evidence="15">IBE-C5619</strain>
    </source>
</reference>
<evidence type="ECO:0000256" key="6">
    <source>
        <dbReference type="ARBA" id="ARBA00022729"/>
    </source>
</evidence>
<dbReference type="Pfam" id="PF01510">
    <property type="entry name" value="Amidase_2"/>
    <property type="match status" value="1"/>
</dbReference>
<evidence type="ECO:0000313" key="15">
    <source>
        <dbReference type="EMBL" id="KAG8515288.1"/>
    </source>
</evidence>
<evidence type="ECO:0000256" key="3">
    <source>
        <dbReference type="ARBA" id="ARBA00022525"/>
    </source>
</evidence>
<evidence type="ECO:0000256" key="10">
    <source>
        <dbReference type="PIRNR" id="PIRNR037945"/>
    </source>
</evidence>
<dbReference type="InterPro" id="IPR036505">
    <property type="entry name" value="Amidase/PGRP_sf"/>
</dbReference>
<evidence type="ECO:0000256" key="9">
    <source>
        <dbReference type="ARBA" id="ARBA00023157"/>
    </source>
</evidence>
<organism evidence="15 16">
    <name type="scientific">Galemys pyrenaicus</name>
    <name type="common">Iberian desman</name>
    <name type="synonym">Pyrenean desman</name>
    <dbReference type="NCBI Taxonomy" id="202257"/>
    <lineage>
        <taxon>Eukaryota</taxon>
        <taxon>Metazoa</taxon>
        <taxon>Chordata</taxon>
        <taxon>Craniata</taxon>
        <taxon>Vertebrata</taxon>
        <taxon>Euteleostomi</taxon>
        <taxon>Mammalia</taxon>
        <taxon>Eutheria</taxon>
        <taxon>Laurasiatheria</taxon>
        <taxon>Eulipotyphla</taxon>
        <taxon>Talpidae</taxon>
        <taxon>Galemys</taxon>
    </lineage>
</organism>
<dbReference type="Proteomes" id="UP000700334">
    <property type="component" value="Unassembled WGS sequence"/>
</dbReference>
<dbReference type="SMART" id="SM00701">
    <property type="entry name" value="PGRP"/>
    <property type="match status" value="1"/>
</dbReference>
<evidence type="ECO:0000256" key="7">
    <source>
        <dbReference type="ARBA" id="ARBA00022859"/>
    </source>
</evidence>
<evidence type="ECO:0000256" key="2">
    <source>
        <dbReference type="ARBA" id="ARBA00007553"/>
    </source>
</evidence>
<keyword evidence="6 12" id="KW-0732">Signal</keyword>
<dbReference type="GO" id="GO:0005576">
    <property type="term" value="C:extracellular region"/>
    <property type="evidence" value="ECO:0007669"/>
    <property type="project" value="UniProtKB-SubCell"/>
</dbReference>
<feature type="signal peptide" evidence="12">
    <location>
        <begin position="1"/>
        <end position="22"/>
    </location>
</feature>
<keyword evidence="5 10" id="KW-0399">Innate immunity</keyword>
<gene>
    <name evidence="15" type="ORF">J0S82_018220</name>
</gene>
<dbReference type="OrthoDB" id="10001926at2759"/>
<keyword evidence="4" id="KW-0929">Antimicrobial</keyword>